<proteinExistence type="predicted"/>
<dbReference type="EMBL" id="BK016254">
    <property type="protein sequence ID" value="DAG05304.1"/>
    <property type="molecule type" value="Genomic_DNA"/>
</dbReference>
<reference evidence="1" key="1">
    <citation type="journal article" date="2021" name="Proc. Natl. Acad. Sci. U.S.A.">
        <title>A Catalog of Tens of Thousands of Viruses from Human Metagenomes Reveals Hidden Associations with Chronic Diseases.</title>
        <authorList>
            <person name="Tisza M.J."/>
            <person name="Buck C.B."/>
        </authorList>
    </citation>
    <scope>NUCLEOTIDE SEQUENCE</scope>
    <source>
        <strain evidence="1">Ctbxa26</strain>
    </source>
</reference>
<evidence type="ECO:0000313" key="1">
    <source>
        <dbReference type="EMBL" id="DAG05304.1"/>
    </source>
</evidence>
<accession>A0A8S5VF53</accession>
<name>A0A8S5VF53_9CAUD</name>
<organism evidence="1">
    <name type="scientific">Siphoviridae sp. ctbxa26</name>
    <dbReference type="NCBI Taxonomy" id="2825568"/>
    <lineage>
        <taxon>Viruses</taxon>
        <taxon>Duplodnaviria</taxon>
        <taxon>Heunggongvirae</taxon>
        <taxon>Uroviricota</taxon>
        <taxon>Caudoviricetes</taxon>
    </lineage>
</organism>
<protein>
    <submittedName>
        <fullName evidence="1">Uncharacterized protein</fullName>
    </submittedName>
</protein>
<sequence length="45" mass="5261">MRDLRPEPTSCPFYKGIEKCNEICMFNIFGVCTKPGSKFKERDDE</sequence>